<evidence type="ECO:0000259" key="13">
    <source>
        <dbReference type="Pfam" id="PF00205"/>
    </source>
</evidence>
<dbReference type="Pfam" id="PF02775">
    <property type="entry name" value="TPP_enzyme_C"/>
    <property type="match status" value="1"/>
</dbReference>
<keyword evidence="7" id="KW-0210">Decarboxylase</keyword>
<dbReference type="SUPFAM" id="SSF52467">
    <property type="entry name" value="DHS-like NAD/FAD-binding domain"/>
    <property type="match status" value="1"/>
</dbReference>
<dbReference type="PIRSF" id="PIRSF036565">
    <property type="entry name" value="Pyruvt_ip_decrb"/>
    <property type="match status" value="1"/>
</dbReference>
<dbReference type="InterPro" id="IPR029061">
    <property type="entry name" value="THDP-binding"/>
</dbReference>
<dbReference type="STRING" id="41688.A0A2N3N3R7"/>
<evidence type="ECO:0000259" key="14">
    <source>
        <dbReference type="Pfam" id="PF02775"/>
    </source>
</evidence>
<protein>
    <recommendedName>
        <fullName evidence="5">Pyruvate decarboxylase</fullName>
        <ecNumber evidence="4">4.1.1.1</ecNumber>
    </recommendedName>
</protein>
<proteinExistence type="inferred from homology"/>
<dbReference type="Proteomes" id="UP000233524">
    <property type="component" value="Unassembled WGS sequence"/>
</dbReference>
<comment type="caution">
    <text evidence="16">The sequence shown here is derived from an EMBL/GenBank/DDBJ whole genome shotgun (WGS) entry which is preliminary data.</text>
</comment>
<dbReference type="PANTHER" id="PTHR43452">
    <property type="entry name" value="PYRUVATE DECARBOXYLASE"/>
    <property type="match status" value="1"/>
</dbReference>
<evidence type="ECO:0000313" key="17">
    <source>
        <dbReference type="Proteomes" id="UP000233524"/>
    </source>
</evidence>
<dbReference type="InterPro" id="IPR011766">
    <property type="entry name" value="TPP_enzyme_TPP-bd"/>
</dbReference>
<dbReference type="Pfam" id="PF00205">
    <property type="entry name" value="TPP_enzyme_M"/>
    <property type="match status" value="1"/>
</dbReference>
<comment type="similarity">
    <text evidence="3 12">Belongs to the TPP enzyme family.</text>
</comment>
<dbReference type="InParanoid" id="A0A2N3N3R7"/>
<dbReference type="AlphaFoldDB" id="A0A2N3N3R7"/>
<evidence type="ECO:0000256" key="12">
    <source>
        <dbReference type="RuleBase" id="RU362132"/>
    </source>
</evidence>
<dbReference type="InterPro" id="IPR047213">
    <property type="entry name" value="TPP_PYR_PDC_IPDC-like"/>
</dbReference>
<evidence type="ECO:0000256" key="5">
    <source>
        <dbReference type="ARBA" id="ARBA00014422"/>
    </source>
</evidence>
<organism evidence="16 17">
    <name type="scientific">Lomentospora prolificans</name>
    <dbReference type="NCBI Taxonomy" id="41688"/>
    <lineage>
        <taxon>Eukaryota</taxon>
        <taxon>Fungi</taxon>
        <taxon>Dikarya</taxon>
        <taxon>Ascomycota</taxon>
        <taxon>Pezizomycotina</taxon>
        <taxon>Sordariomycetes</taxon>
        <taxon>Hypocreomycetidae</taxon>
        <taxon>Microascales</taxon>
        <taxon>Microascaceae</taxon>
        <taxon>Lomentospora</taxon>
    </lineage>
</organism>
<feature type="domain" description="Thiamine pyrophosphate enzyme central" evidence="13">
    <location>
        <begin position="211"/>
        <end position="324"/>
    </location>
</feature>
<feature type="binding site" evidence="11">
    <location>
        <position position="450"/>
    </location>
    <ligand>
        <name>Mg(2+)</name>
        <dbReference type="ChEBI" id="CHEBI:18420"/>
    </ligand>
</feature>
<evidence type="ECO:0000256" key="7">
    <source>
        <dbReference type="ARBA" id="ARBA00022793"/>
    </source>
</evidence>
<dbReference type="GO" id="GO:0005829">
    <property type="term" value="C:cytosol"/>
    <property type="evidence" value="ECO:0007669"/>
    <property type="project" value="TreeGrafter"/>
</dbReference>
<dbReference type="Pfam" id="PF02776">
    <property type="entry name" value="TPP_enzyme_N"/>
    <property type="match status" value="1"/>
</dbReference>
<feature type="domain" description="Thiamine pyrophosphate enzyme TPP-binding" evidence="14">
    <location>
        <begin position="411"/>
        <end position="533"/>
    </location>
</feature>
<evidence type="ECO:0000256" key="3">
    <source>
        <dbReference type="ARBA" id="ARBA00007812"/>
    </source>
</evidence>
<dbReference type="GO" id="GO:0030976">
    <property type="term" value="F:thiamine pyrophosphate binding"/>
    <property type="evidence" value="ECO:0007669"/>
    <property type="project" value="InterPro"/>
</dbReference>
<dbReference type="CDD" id="cd02005">
    <property type="entry name" value="TPP_PDC_IPDC"/>
    <property type="match status" value="1"/>
</dbReference>
<feature type="binding site" evidence="11">
    <location>
        <position position="479"/>
    </location>
    <ligand>
        <name>Mg(2+)</name>
        <dbReference type="ChEBI" id="CHEBI:18420"/>
    </ligand>
</feature>
<dbReference type="InterPro" id="IPR012000">
    <property type="entry name" value="Thiamin_PyroP_enz_cen_dom"/>
</dbReference>
<dbReference type="GO" id="GO:0000287">
    <property type="term" value="F:magnesium ion binding"/>
    <property type="evidence" value="ECO:0007669"/>
    <property type="project" value="InterPro"/>
</dbReference>
<evidence type="ECO:0000256" key="4">
    <source>
        <dbReference type="ARBA" id="ARBA00013202"/>
    </source>
</evidence>
<dbReference type="Gene3D" id="3.40.50.970">
    <property type="match status" value="2"/>
</dbReference>
<evidence type="ECO:0000256" key="11">
    <source>
        <dbReference type="PIRSR" id="PIRSR036565-2"/>
    </source>
</evidence>
<dbReference type="Gene3D" id="3.40.50.1220">
    <property type="entry name" value="TPP-binding domain"/>
    <property type="match status" value="1"/>
</dbReference>
<comment type="catalytic activity">
    <reaction evidence="1">
        <text>a 2-oxocarboxylate + H(+) = an aldehyde + CO2</text>
        <dbReference type="Rhea" id="RHEA:11628"/>
        <dbReference type="ChEBI" id="CHEBI:15378"/>
        <dbReference type="ChEBI" id="CHEBI:16526"/>
        <dbReference type="ChEBI" id="CHEBI:17478"/>
        <dbReference type="ChEBI" id="CHEBI:35179"/>
        <dbReference type="EC" id="4.1.1.1"/>
    </reaction>
</comment>
<gene>
    <name evidence="16" type="ORF">jhhlp_005678</name>
</gene>
<dbReference type="GO" id="GO:0005634">
    <property type="term" value="C:nucleus"/>
    <property type="evidence" value="ECO:0007669"/>
    <property type="project" value="TreeGrafter"/>
</dbReference>
<keyword evidence="17" id="KW-1185">Reference proteome</keyword>
<dbReference type="InterPro" id="IPR012001">
    <property type="entry name" value="Thiamin_PyroP_enz_TPP-bd_dom"/>
</dbReference>
<name>A0A2N3N3R7_9PEZI</name>
<evidence type="ECO:0000256" key="1">
    <source>
        <dbReference type="ARBA" id="ARBA00001041"/>
    </source>
</evidence>
<keyword evidence="10" id="KW-0456">Lyase</keyword>
<evidence type="ECO:0000313" key="16">
    <source>
        <dbReference type="EMBL" id="PKS07081.1"/>
    </source>
</evidence>
<evidence type="ECO:0000256" key="2">
    <source>
        <dbReference type="ARBA" id="ARBA00001964"/>
    </source>
</evidence>
<dbReference type="FunCoup" id="A0A2N3N3R7">
    <property type="interactions" value="878"/>
</dbReference>
<comment type="cofactor">
    <cofactor evidence="2">
        <name>thiamine diphosphate</name>
        <dbReference type="ChEBI" id="CHEBI:58937"/>
    </cofactor>
</comment>
<keyword evidence="9 12" id="KW-0786">Thiamine pyrophosphate</keyword>
<dbReference type="InterPro" id="IPR012110">
    <property type="entry name" value="PDC/IPDC-like"/>
</dbReference>
<evidence type="ECO:0000256" key="6">
    <source>
        <dbReference type="ARBA" id="ARBA00022723"/>
    </source>
</evidence>
<dbReference type="FunFam" id="3.40.50.970:FF:000019">
    <property type="entry name" value="Pyruvate decarboxylase isozyme"/>
    <property type="match status" value="1"/>
</dbReference>
<dbReference type="GO" id="GO:0004737">
    <property type="term" value="F:pyruvate decarboxylase activity"/>
    <property type="evidence" value="ECO:0007669"/>
    <property type="project" value="UniProtKB-EC"/>
</dbReference>
<dbReference type="GO" id="GO:0000949">
    <property type="term" value="P:aromatic amino acid family catabolic process to alcohol via Ehrlich pathway"/>
    <property type="evidence" value="ECO:0007669"/>
    <property type="project" value="TreeGrafter"/>
</dbReference>
<feature type="domain" description="Thiamine pyrophosphate enzyme N-terminal TPP-binding" evidence="15">
    <location>
        <begin position="14"/>
        <end position="119"/>
    </location>
</feature>
<dbReference type="CDD" id="cd07038">
    <property type="entry name" value="TPP_PYR_PDC_IPDC_like"/>
    <property type="match status" value="1"/>
</dbReference>
<accession>A0A2N3N3R7</accession>
<dbReference type="OrthoDB" id="3970464at2759"/>
<dbReference type="EMBL" id="NLAX01000701">
    <property type="protein sequence ID" value="PKS07081.1"/>
    <property type="molecule type" value="Genomic_DNA"/>
</dbReference>
<comment type="cofactor">
    <cofactor evidence="11">
        <name>Mg(2+)</name>
        <dbReference type="ChEBI" id="CHEBI:18420"/>
    </cofactor>
    <text evidence="11">Binds 1 Mg(2+) per subunit.</text>
</comment>
<evidence type="ECO:0000256" key="10">
    <source>
        <dbReference type="ARBA" id="ARBA00023239"/>
    </source>
</evidence>
<evidence type="ECO:0000259" key="15">
    <source>
        <dbReference type="Pfam" id="PF02776"/>
    </source>
</evidence>
<dbReference type="SUPFAM" id="SSF52518">
    <property type="entry name" value="Thiamin diphosphate-binding fold (THDP-binding)"/>
    <property type="match status" value="2"/>
</dbReference>
<dbReference type="FunFam" id="3.40.50.970:FF:000024">
    <property type="entry name" value="Pyruvate decarboxylase isozyme"/>
    <property type="match status" value="1"/>
</dbReference>
<dbReference type="InterPro" id="IPR029035">
    <property type="entry name" value="DHS-like_NAD/FAD-binding_dom"/>
</dbReference>
<dbReference type="InterPro" id="IPR047214">
    <property type="entry name" value="TPP_PDC_IPDC"/>
</dbReference>
<reference evidence="16 17" key="1">
    <citation type="journal article" date="2017" name="G3 (Bethesda)">
        <title>First Draft Genome Sequence of the Pathogenic Fungus Lomentospora prolificans (Formerly Scedosporium prolificans).</title>
        <authorList>
            <person name="Luo R."/>
            <person name="Zimin A."/>
            <person name="Workman R."/>
            <person name="Fan Y."/>
            <person name="Pertea G."/>
            <person name="Grossman N."/>
            <person name="Wear M.P."/>
            <person name="Jia B."/>
            <person name="Miller H."/>
            <person name="Casadevall A."/>
            <person name="Timp W."/>
            <person name="Zhang S.X."/>
            <person name="Salzberg S.L."/>
        </authorList>
    </citation>
    <scope>NUCLEOTIDE SEQUENCE [LARGE SCALE GENOMIC DNA]</scope>
    <source>
        <strain evidence="16 17">JHH-5317</strain>
    </source>
</reference>
<evidence type="ECO:0000256" key="8">
    <source>
        <dbReference type="ARBA" id="ARBA00022842"/>
    </source>
</evidence>
<dbReference type="PANTHER" id="PTHR43452:SF30">
    <property type="entry name" value="PYRUVATE DECARBOXYLASE ISOZYME 1-RELATED"/>
    <property type="match status" value="1"/>
</dbReference>
<keyword evidence="6 11" id="KW-0479">Metal-binding</keyword>
<keyword evidence="8 11" id="KW-0460">Magnesium</keyword>
<evidence type="ECO:0000256" key="9">
    <source>
        <dbReference type="ARBA" id="ARBA00023052"/>
    </source>
</evidence>
<feature type="binding site" evidence="11">
    <location>
        <position position="477"/>
    </location>
    <ligand>
        <name>Mg(2+)</name>
        <dbReference type="ChEBI" id="CHEBI:18420"/>
    </ligand>
</feature>
<sequence length="572" mass="63220">MADIRTEALKEPVDVAEYLFRRLRELGVQSIHGVPGDYNLVALDYIPKNGLNWVGSTNELNAAYAADGYARIKGIAALVTTFGVGELSAVNGIAGAFSEQIPVIHIVGCPSTLSQKSGMLLHHTLGNGDFRVFANMSKQIACEVAALNNPADIATQIDHTLRECWIQSLPVYITLPTDMVEAKVEGERLRTPIDLSEPTNDPDRESYVVDVILRTLYAAKDPVILVDACSIRHRVVPLIKKLVEKTQLPYFMTPMGKGALDENNPLYGGLYAGSGSEKEVQERVEASDLILFVGSLKSDFNTAGFSYRTSQLNTINLHSTYTAVRFAEYPGVRMKGVLKTLIDKVDVSRVTVTPPPKRRGIITKADKSDIITHDYLWPKLSEFLRERDIVVTETGTANFGILSTTFPPGVTALNQILWGSIGWSVGACQGAALAAKDVKDNRRTILFVGDGSFQLTVQELSTMIRQNLTPIIFVICNEGFTIERYIHGMDASYNDIARWQFKELVTVFGGTDKNTRKIQVKNRAELEKLLKEDEFNAAKKLQLVELYMPKEDAPTVLVKTAEASARFNRKGD</sequence>
<dbReference type="EC" id="4.1.1.1" evidence="4"/>
<dbReference type="VEuPathDB" id="FungiDB:jhhlp_005678"/>